<protein>
    <recommendedName>
        <fullName evidence="3">Resolvase/invertase-type recombinase catalytic domain-containing protein</fullName>
    </recommendedName>
</protein>
<evidence type="ECO:0008006" key="3">
    <source>
        <dbReference type="Google" id="ProtNLM"/>
    </source>
</evidence>
<dbReference type="EMBL" id="JANUGP010000004">
    <property type="protein sequence ID" value="MCS0601168.1"/>
    <property type="molecule type" value="Genomic_DNA"/>
</dbReference>
<organism evidence="1 2">
    <name type="scientific">Streptomyces pyxinicus</name>
    <dbReference type="NCBI Taxonomy" id="2970331"/>
    <lineage>
        <taxon>Bacteria</taxon>
        <taxon>Bacillati</taxon>
        <taxon>Actinomycetota</taxon>
        <taxon>Actinomycetes</taxon>
        <taxon>Kitasatosporales</taxon>
        <taxon>Streptomycetaceae</taxon>
        <taxon>Streptomyces</taxon>
    </lineage>
</organism>
<name>A0ABT2AY40_9ACTN</name>
<proteinExistence type="predicted"/>
<gene>
    <name evidence="1" type="ORF">NX794_07975</name>
</gene>
<evidence type="ECO:0000313" key="1">
    <source>
        <dbReference type="EMBL" id="MCS0601168.1"/>
    </source>
</evidence>
<dbReference type="RefSeq" id="WP_258777535.1">
    <property type="nucleotide sequence ID" value="NZ_JANUGP010000004.1"/>
</dbReference>
<dbReference type="Proteomes" id="UP001205612">
    <property type="component" value="Unassembled WGS sequence"/>
</dbReference>
<reference evidence="1 2" key="1">
    <citation type="submission" date="2022-08" db="EMBL/GenBank/DDBJ databases">
        <authorList>
            <person name="Somphong A."/>
            <person name="Phongsopitanun W."/>
        </authorList>
    </citation>
    <scope>NUCLEOTIDE SEQUENCE [LARGE SCALE GENOMIC DNA]</scope>
    <source>
        <strain evidence="1 2">LP11</strain>
    </source>
</reference>
<keyword evidence="2" id="KW-1185">Reference proteome</keyword>
<evidence type="ECO:0000313" key="2">
    <source>
        <dbReference type="Proteomes" id="UP001205612"/>
    </source>
</evidence>
<comment type="caution">
    <text evidence="1">The sequence shown here is derived from an EMBL/GenBank/DDBJ whole genome shotgun (WGS) entry which is preliminary data.</text>
</comment>
<accession>A0ABT2AY40</accession>
<sequence>MELLTEHRPVNGPVVYGFLRLVGVSVARQTALQASLTEYCRIHELQLSGVFKDRRATTDPTSTAFTGLLDALALPDVYGVIVPALSHLGPKHLATERTRRIEATGARLLLARRPRIGPVHVPRHQIAHRRFPAPLRPLSTES</sequence>